<feature type="coiled-coil region" evidence="1">
    <location>
        <begin position="120"/>
        <end position="175"/>
    </location>
</feature>
<comment type="caution">
    <text evidence="3">The sequence shown here is derived from an EMBL/GenBank/DDBJ whole genome shotgun (WGS) entry which is preliminary data.</text>
</comment>
<accession>A0A552WMW6</accession>
<feature type="transmembrane region" description="Helical" evidence="2">
    <location>
        <begin position="288"/>
        <end position="309"/>
    </location>
</feature>
<keyword evidence="2" id="KW-0472">Membrane</keyword>
<name>A0A552WMW6_9MICO</name>
<evidence type="ECO:0000313" key="3">
    <source>
        <dbReference type="EMBL" id="TRW44121.1"/>
    </source>
</evidence>
<protein>
    <submittedName>
        <fullName evidence="3">Uncharacterized protein</fullName>
    </submittedName>
</protein>
<organism evidence="3 4">
    <name type="scientific">Georgenia yuyongxinii</name>
    <dbReference type="NCBI Taxonomy" id="2589797"/>
    <lineage>
        <taxon>Bacteria</taxon>
        <taxon>Bacillati</taxon>
        <taxon>Actinomycetota</taxon>
        <taxon>Actinomycetes</taxon>
        <taxon>Micrococcales</taxon>
        <taxon>Bogoriellaceae</taxon>
        <taxon>Georgenia</taxon>
    </lineage>
</organism>
<dbReference type="RefSeq" id="WP_143419276.1">
    <property type="nucleotide sequence ID" value="NZ_VJXR01000054.1"/>
</dbReference>
<keyword evidence="1" id="KW-0175">Coiled coil</keyword>
<keyword evidence="2" id="KW-0812">Transmembrane</keyword>
<evidence type="ECO:0000313" key="4">
    <source>
        <dbReference type="Proteomes" id="UP000318693"/>
    </source>
</evidence>
<dbReference type="Proteomes" id="UP000318693">
    <property type="component" value="Unassembled WGS sequence"/>
</dbReference>
<feature type="transmembrane region" description="Helical" evidence="2">
    <location>
        <begin position="256"/>
        <end position="276"/>
    </location>
</feature>
<evidence type="ECO:0000256" key="1">
    <source>
        <dbReference type="SAM" id="Coils"/>
    </source>
</evidence>
<proteinExistence type="predicted"/>
<dbReference type="AlphaFoldDB" id="A0A552WMW6"/>
<evidence type="ECO:0000256" key="2">
    <source>
        <dbReference type="SAM" id="Phobius"/>
    </source>
</evidence>
<reference evidence="3 4" key="1">
    <citation type="submission" date="2019-07" db="EMBL/GenBank/DDBJ databases">
        <title>Georgenia wutianyii sp. nov. and Georgenia *** sp. nov. isolated from plateau pika (Ochotona curzoniae) in the Qinghai-Tibet plateau of China.</title>
        <authorList>
            <person name="Tian Z."/>
        </authorList>
    </citation>
    <scope>NUCLEOTIDE SEQUENCE [LARGE SCALE GENOMIC DNA]</scope>
    <source>
        <strain evidence="3 4">Z446</strain>
    </source>
</reference>
<sequence>MPTGSERYTRHKVWETLRLKRESLHAARFDDAKLEQWRTDIIEWLDEALRTRTARQPALYLSALDQLSDALNQLPVDTNAFRQFVPQNNGYRSGQGLQVLEDALRALPLPAPKELKASYVELLDREIEARTERLDVLELRVSETEEALQARRDELAKVTAEAQALSAAIQEEREAIAAVSDSAKTAMEEEWEQALSTWRRDRMDTDSKHDAEAVAHIGTLAATTKAGEALAEHAAGDLSAADWYGRAKRERRAAQWIRFGALAAFVFAGAVGYLIVEEAIANNFDISVGGGILRASVAGVIGAFGGLLLRESGRHFREADTAEDVALSLKALAPFYANSEDEIRLAARVQVGDAVLVKNVLSRFAHRDAAKHASDINTAELPELVNEAARALALTDGADRKP</sequence>
<keyword evidence="4" id="KW-1185">Reference proteome</keyword>
<gene>
    <name evidence="3" type="ORF">FJ693_14960</name>
</gene>
<keyword evidence="2" id="KW-1133">Transmembrane helix</keyword>
<dbReference type="EMBL" id="VJXR01000054">
    <property type="protein sequence ID" value="TRW44121.1"/>
    <property type="molecule type" value="Genomic_DNA"/>
</dbReference>